<keyword evidence="2" id="KW-1185">Reference proteome</keyword>
<dbReference type="GeneID" id="36405073"/>
<dbReference type="RefSeq" id="XP_024576151.1">
    <property type="nucleotide sequence ID" value="XM_024725367.1"/>
</dbReference>
<dbReference type="AlphaFoldDB" id="A0A0P1AH25"/>
<dbReference type="EMBL" id="CCYD01000442">
    <property type="protein sequence ID" value="CEG39782.1"/>
    <property type="molecule type" value="Genomic_DNA"/>
</dbReference>
<reference evidence="2" key="1">
    <citation type="submission" date="2014-09" db="EMBL/GenBank/DDBJ databases">
        <authorList>
            <person name="Sharma Rahul"/>
            <person name="Thines Marco"/>
        </authorList>
    </citation>
    <scope>NUCLEOTIDE SEQUENCE [LARGE SCALE GENOMIC DNA]</scope>
</reference>
<name>A0A0P1AH25_PLAHL</name>
<protein>
    <submittedName>
        <fullName evidence="1">Uncharacterized protein</fullName>
    </submittedName>
</protein>
<sequence length="105" mass="11657">MSMVNRSEAHDTAPLDLNQVTVLLNSPQNHPLRMDVSHPSLAEQAADRQIFCPRNSCSLSTMEARPPFGRAAKTDMTNLSMHSLSCVVKSIVRWTPIGSLLKRGW</sequence>
<proteinExistence type="predicted"/>
<evidence type="ECO:0000313" key="2">
    <source>
        <dbReference type="Proteomes" id="UP000054928"/>
    </source>
</evidence>
<dbReference type="Proteomes" id="UP000054928">
    <property type="component" value="Unassembled WGS sequence"/>
</dbReference>
<accession>A0A0P1AH25</accession>
<organism evidence="1 2">
    <name type="scientific">Plasmopara halstedii</name>
    <name type="common">Downy mildew of sunflower</name>
    <dbReference type="NCBI Taxonomy" id="4781"/>
    <lineage>
        <taxon>Eukaryota</taxon>
        <taxon>Sar</taxon>
        <taxon>Stramenopiles</taxon>
        <taxon>Oomycota</taxon>
        <taxon>Peronosporomycetes</taxon>
        <taxon>Peronosporales</taxon>
        <taxon>Peronosporaceae</taxon>
        <taxon>Plasmopara</taxon>
    </lineage>
</organism>
<evidence type="ECO:0000313" key="1">
    <source>
        <dbReference type="EMBL" id="CEG39782.1"/>
    </source>
</evidence>